<feature type="transmembrane region" description="Helical" evidence="4">
    <location>
        <begin position="113"/>
        <end position="131"/>
    </location>
</feature>
<dbReference type="STRING" id="672.VV93_v1c19960"/>
<dbReference type="SMART" id="SM00283">
    <property type="entry name" value="MA"/>
    <property type="match status" value="1"/>
</dbReference>
<name>Q7MJ76_VIBVY</name>
<dbReference type="KEGG" id="vvy:VV2286"/>
<dbReference type="eggNOG" id="COG0840">
    <property type="taxonomic scope" value="Bacteria"/>
</dbReference>
<dbReference type="HOGENOM" id="CLU_044478_0_0_6"/>
<dbReference type="InterPro" id="IPR051310">
    <property type="entry name" value="MCP_chemotaxis"/>
</dbReference>
<evidence type="ECO:0000313" key="6">
    <source>
        <dbReference type="EMBL" id="BAC95050.1"/>
    </source>
</evidence>
<evidence type="ECO:0000313" key="7">
    <source>
        <dbReference type="Proteomes" id="UP000002675"/>
    </source>
</evidence>
<feature type="transmembrane region" description="Helical" evidence="4">
    <location>
        <begin position="82"/>
        <end position="101"/>
    </location>
</feature>
<evidence type="ECO:0000256" key="4">
    <source>
        <dbReference type="SAM" id="Phobius"/>
    </source>
</evidence>
<proteinExistence type="inferred from homology"/>
<comment type="similarity">
    <text evidence="2">Belongs to the methyl-accepting chemotaxis (MCP) protein family.</text>
</comment>
<keyword evidence="4" id="KW-0812">Transmembrane</keyword>
<dbReference type="GO" id="GO:0006935">
    <property type="term" value="P:chemotaxis"/>
    <property type="evidence" value="ECO:0007669"/>
    <property type="project" value="UniProtKB-KW"/>
</dbReference>
<keyword evidence="4" id="KW-0472">Membrane</keyword>
<keyword evidence="4" id="KW-1133">Transmembrane helix</keyword>
<dbReference type="AlphaFoldDB" id="Q7MJ76"/>
<organism evidence="6 7">
    <name type="scientific">Vibrio vulnificus (strain YJ016)</name>
    <dbReference type="NCBI Taxonomy" id="196600"/>
    <lineage>
        <taxon>Bacteria</taxon>
        <taxon>Pseudomonadati</taxon>
        <taxon>Pseudomonadota</taxon>
        <taxon>Gammaproteobacteria</taxon>
        <taxon>Vibrionales</taxon>
        <taxon>Vibrionaceae</taxon>
        <taxon>Vibrio</taxon>
    </lineage>
</organism>
<keyword evidence="1" id="KW-0145">Chemotaxis</keyword>
<dbReference type="Gene3D" id="1.10.287.950">
    <property type="entry name" value="Methyl-accepting chemotaxis protein"/>
    <property type="match status" value="1"/>
</dbReference>
<evidence type="ECO:0000259" key="5">
    <source>
        <dbReference type="PROSITE" id="PS50111"/>
    </source>
</evidence>
<dbReference type="PANTHER" id="PTHR43531">
    <property type="entry name" value="PROTEIN ICFG"/>
    <property type="match status" value="1"/>
</dbReference>
<dbReference type="SUPFAM" id="SSF58104">
    <property type="entry name" value="Methyl-accepting chemotaxis protein (MCP) signaling domain"/>
    <property type="match status" value="1"/>
</dbReference>
<dbReference type="Pfam" id="PF00015">
    <property type="entry name" value="MCPsignal"/>
    <property type="match status" value="1"/>
</dbReference>
<evidence type="ECO:0000256" key="3">
    <source>
        <dbReference type="PROSITE-ProRule" id="PRU00284"/>
    </source>
</evidence>
<dbReference type="InterPro" id="IPR004089">
    <property type="entry name" value="MCPsignal_dom"/>
</dbReference>
<feature type="transmembrane region" description="Helical" evidence="4">
    <location>
        <begin position="28"/>
        <end position="46"/>
    </location>
</feature>
<feature type="transmembrane region" description="Helical" evidence="4">
    <location>
        <begin position="58"/>
        <end position="75"/>
    </location>
</feature>
<dbReference type="PANTHER" id="PTHR43531:SF11">
    <property type="entry name" value="METHYL-ACCEPTING CHEMOTAXIS PROTEIN 3"/>
    <property type="match status" value="1"/>
</dbReference>
<dbReference type="GO" id="GO:0007165">
    <property type="term" value="P:signal transduction"/>
    <property type="evidence" value="ECO:0007669"/>
    <property type="project" value="UniProtKB-KW"/>
</dbReference>
<dbReference type="EMBL" id="BA000037">
    <property type="protein sequence ID" value="BAC95050.1"/>
    <property type="molecule type" value="Genomic_DNA"/>
</dbReference>
<gene>
    <name evidence="6" type="ordered locus">VV2286</name>
</gene>
<dbReference type="GO" id="GO:0004888">
    <property type="term" value="F:transmembrane signaling receptor activity"/>
    <property type="evidence" value="ECO:0007669"/>
    <property type="project" value="TreeGrafter"/>
</dbReference>
<evidence type="ECO:0000256" key="1">
    <source>
        <dbReference type="ARBA" id="ARBA00022500"/>
    </source>
</evidence>
<sequence>MKMNPAHLWHRFCVPSQAQWTSAQQRQAAILSLFTFIAFLVGLYSLFKWSRHGHESLITTSIALILCELAAAAVLRWSRQPILALNIGFVGMVTHALNIIYQSGGVVESTQTYWVPLLIVAFFLSATRIMALIWSGSVIMIAALMTYFHLSGVAFPQLELASSALRVEIWSGTVLPLVVICIAQAYTAGQRDKAISGAERATAQSEEAALNAKQGAANLTQVLQQATVSSTELNQVSLALDSQSQTLDAQVSQLNLNCQSQASAAEEISQQIHHIAEGLNESGRFVSELQQRSETVHQQAAESSRLLVDSTQAITQILTSHEQIMRVADLITSVAEQTNLLALNAAIEAARAGEQGRGFAVVAEQVRELSSKSSYSALEIRQLLDRSEQEVRHGQQVVHLSAERMENIIAQINTIHVDVQALADIVRQQNQAVKELDDASSEVALNVANTKCVADVVADNGSELRQHVNKVRLLSNQLDQVISKNATH</sequence>
<feature type="domain" description="Methyl-accepting transducer" evidence="5">
    <location>
        <begin position="236"/>
        <end position="458"/>
    </location>
</feature>
<accession>Q7MJ76</accession>
<protein>
    <submittedName>
        <fullName evidence="6">Methyl-accepting chemotaxis protein</fullName>
    </submittedName>
</protein>
<keyword evidence="3" id="KW-0807">Transducer</keyword>
<evidence type="ECO:0000256" key="2">
    <source>
        <dbReference type="ARBA" id="ARBA00029447"/>
    </source>
</evidence>
<dbReference type="PROSITE" id="PS50111">
    <property type="entry name" value="CHEMOTAXIS_TRANSDUC_2"/>
    <property type="match status" value="1"/>
</dbReference>
<dbReference type="Proteomes" id="UP000002675">
    <property type="component" value="Chromosome I"/>
</dbReference>
<dbReference type="GO" id="GO:0005886">
    <property type="term" value="C:plasma membrane"/>
    <property type="evidence" value="ECO:0007669"/>
    <property type="project" value="TreeGrafter"/>
</dbReference>
<reference evidence="6 7" key="1">
    <citation type="journal article" date="2003" name="Genome Res.">
        <title>Comparative genome analysis of Vibrio vulnificus, a marine pathogen.</title>
        <authorList>
            <person name="Chen C.Y."/>
            <person name="Wu K.M."/>
            <person name="Chang Y.C."/>
            <person name="Chang C.H."/>
            <person name="Tsai H.C."/>
            <person name="Liao T.L."/>
            <person name="Liu Y.M."/>
            <person name="Chen H.J."/>
            <person name="Shen A.B."/>
            <person name="Li J.C."/>
            <person name="Su T.L."/>
            <person name="Shao C.P."/>
            <person name="Lee C.T."/>
            <person name="Hor L.I."/>
            <person name="Tsai S.F."/>
        </authorList>
    </citation>
    <scope>NUCLEOTIDE SEQUENCE [LARGE SCALE GENOMIC DNA]</scope>
    <source>
        <strain evidence="6 7">YJ016</strain>
    </source>
</reference>
<feature type="transmembrane region" description="Helical" evidence="4">
    <location>
        <begin position="138"/>
        <end position="157"/>
    </location>
</feature>